<evidence type="ECO:0000313" key="2">
    <source>
        <dbReference type="EMBL" id="CAH0371482.1"/>
    </source>
</evidence>
<organism evidence="2 3">
    <name type="scientific">Pelagomonas calceolata</name>
    <dbReference type="NCBI Taxonomy" id="35677"/>
    <lineage>
        <taxon>Eukaryota</taxon>
        <taxon>Sar</taxon>
        <taxon>Stramenopiles</taxon>
        <taxon>Ochrophyta</taxon>
        <taxon>Pelagophyceae</taxon>
        <taxon>Pelagomonadales</taxon>
        <taxon>Pelagomonadaceae</taxon>
        <taxon>Pelagomonas</taxon>
    </lineage>
</organism>
<proteinExistence type="predicted"/>
<dbReference type="EMBL" id="CAKKNE010000003">
    <property type="protein sequence ID" value="CAH0371482.1"/>
    <property type="molecule type" value="Genomic_DNA"/>
</dbReference>
<evidence type="ECO:0000256" key="1">
    <source>
        <dbReference type="SAM" id="MobiDB-lite"/>
    </source>
</evidence>
<reference evidence="2" key="1">
    <citation type="submission" date="2021-11" db="EMBL/GenBank/DDBJ databases">
        <authorList>
            <consortium name="Genoscope - CEA"/>
            <person name="William W."/>
        </authorList>
    </citation>
    <scope>NUCLEOTIDE SEQUENCE</scope>
</reference>
<gene>
    <name evidence="2" type="ORF">PECAL_3P14280</name>
</gene>
<feature type="region of interest" description="Disordered" evidence="1">
    <location>
        <begin position="119"/>
        <end position="152"/>
    </location>
</feature>
<dbReference type="Proteomes" id="UP000789595">
    <property type="component" value="Unassembled WGS sequence"/>
</dbReference>
<comment type="caution">
    <text evidence="2">The sequence shown here is derived from an EMBL/GenBank/DDBJ whole genome shotgun (WGS) entry which is preliminary data.</text>
</comment>
<sequence length="662" mass="73173">MRGSLLFCLAGAATSFVREPRRLALLQAMPTGKQRIAELEARPLSGHTPPGEDSVEWTPEQLAEHFGLPGCRVWCAWHKTRGYTLNDVKVVVPWDDKKPLSLARAKEEFRARALLDEEDDSGAGGLSAAARSAASTHEPNAKKSAAGRAQRLREVEIEAEAKKWSGTPQERQLTLMGGTALVPHRSVSVADWQYWKGEGAYPTTPGVPGFEPSFFYARKHSAMNRVLEREADEGMTCHEWELELFRGADKELTINRGDMAQSCQCLATAGVITNDQIGQQAIEWGFGWPLFRNGEVVKIDGAAAHAQANAWFNFCEDNQLDLWAKEISRDGDGFTVRPSNKGDAKYAYERCGRSKWDKTCFADLIVKNSWAGRPDDLPRLDTRPLDENNFQLAKIQKGAADENGHFTVTTLCYIERAGRNAVVHLPATRHGLLPLKRITEEERIETLGRFREFAEARNDDAKLKQLARGVMVHPSRVNQKRGRGPGQNYGIIVTRDSPESVARALWTNMFNPEGARATKIIQDFLDDIYALMAEFFPAAHHAALRRDPKFVEMALRGVIDDESEYEPNYDELPTILKSLTFNDDVAKSFTAFGKVLRDRCITLRKEHPGCITWPPGPTPPGPGPGPGGGGGGGGVGGDPLDGIDAGDIHPGHDMSPDEVWNF</sequence>
<feature type="compositionally biased region" description="Pro residues" evidence="1">
    <location>
        <begin position="614"/>
        <end position="625"/>
    </location>
</feature>
<feature type="compositionally biased region" description="Basic and acidic residues" evidence="1">
    <location>
        <begin position="646"/>
        <end position="655"/>
    </location>
</feature>
<evidence type="ECO:0000313" key="3">
    <source>
        <dbReference type="Proteomes" id="UP000789595"/>
    </source>
</evidence>
<name>A0A8J2WWN7_9STRA</name>
<dbReference type="AlphaFoldDB" id="A0A8J2WWN7"/>
<accession>A0A8J2WWN7</accession>
<feature type="region of interest" description="Disordered" evidence="1">
    <location>
        <begin position="611"/>
        <end position="662"/>
    </location>
</feature>
<feature type="compositionally biased region" description="Low complexity" evidence="1">
    <location>
        <begin position="126"/>
        <end position="135"/>
    </location>
</feature>
<keyword evidence="3" id="KW-1185">Reference proteome</keyword>
<protein>
    <submittedName>
        <fullName evidence="2">Uncharacterized protein</fullName>
    </submittedName>
</protein>
<feature type="compositionally biased region" description="Gly residues" evidence="1">
    <location>
        <begin position="626"/>
        <end position="639"/>
    </location>
</feature>